<name>A0AAU9D607_9LACO</name>
<organism evidence="1 2">
    <name type="scientific">Xylocopilactobacillus apicola</name>
    <dbReference type="NCBI Taxonomy" id="2932184"/>
    <lineage>
        <taxon>Bacteria</taxon>
        <taxon>Bacillati</taxon>
        <taxon>Bacillota</taxon>
        <taxon>Bacilli</taxon>
        <taxon>Lactobacillales</taxon>
        <taxon>Lactobacillaceae</taxon>
        <taxon>Xylocopilactobacillus</taxon>
    </lineage>
</organism>
<dbReference type="EMBL" id="AP026802">
    <property type="protein sequence ID" value="BDR57821.1"/>
    <property type="molecule type" value="Genomic_DNA"/>
</dbReference>
<protein>
    <submittedName>
        <fullName evidence="1">Uncharacterized protein</fullName>
    </submittedName>
</protein>
<accession>A0AAU9D607</accession>
<evidence type="ECO:0000313" key="2">
    <source>
        <dbReference type="Proteomes" id="UP001321861"/>
    </source>
</evidence>
<dbReference type="RefSeq" id="WP_317635759.1">
    <property type="nucleotide sequence ID" value="NZ_AP026802.1"/>
</dbReference>
<keyword evidence="2" id="KW-1185">Reference proteome</keyword>
<gene>
    <name evidence="1" type="ORF">XA3_02620</name>
</gene>
<dbReference type="AlphaFoldDB" id="A0AAU9D607"/>
<reference evidence="1 2" key="1">
    <citation type="journal article" date="2023" name="Microbiol. Spectr.">
        <title>Symbiosis of Carpenter Bees with Uncharacterized Lactic Acid Bacteria Showing NAD Auxotrophy.</title>
        <authorList>
            <person name="Kawasaki S."/>
            <person name="Ozawa K."/>
            <person name="Mori T."/>
            <person name="Yamamoto A."/>
            <person name="Ito M."/>
            <person name="Ohkuma M."/>
            <person name="Sakamoto M."/>
            <person name="Matsutani M."/>
        </authorList>
    </citation>
    <scope>NUCLEOTIDE SEQUENCE [LARGE SCALE GENOMIC DNA]</scope>
    <source>
        <strain evidence="1 2">XA3</strain>
    </source>
</reference>
<evidence type="ECO:0000313" key="1">
    <source>
        <dbReference type="EMBL" id="BDR57821.1"/>
    </source>
</evidence>
<proteinExistence type="predicted"/>
<dbReference type="Proteomes" id="UP001321861">
    <property type="component" value="Chromosome"/>
</dbReference>
<sequence length="247" mass="28392">MKDFELSEEINQAIVDGIQKGYLNYLEERGEKKEKMAVSGAYAWTKGNHIDDQVAKVAEKNDIDFYITKAGNSWEYLQFNLNSGTDKYLLIIKNSVFKKQGPPKNFKNTNYLMQLAEINHSLFKDDEGSFINTPKKVKLELGSAEVKEILDDIPLKRYSRFYIITYTIDKNKLIQSIKLTIPNNENGKLILKEIADLTNYMQTSKYEITLDSVEPIKDELAFDDTMFSGAETEYGFSVAKENTEEQQ</sequence>
<dbReference type="KEGG" id="xap:XA3_02620"/>